<dbReference type="InterPro" id="IPR017927">
    <property type="entry name" value="FAD-bd_FR_type"/>
</dbReference>
<evidence type="ECO:0000256" key="6">
    <source>
        <dbReference type="ARBA" id="ARBA00023004"/>
    </source>
</evidence>
<dbReference type="InterPro" id="IPR036010">
    <property type="entry name" value="2Fe-2S_ferredoxin-like_sf"/>
</dbReference>
<keyword evidence="6" id="KW-0408">Iron</keyword>
<dbReference type="GO" id="GO:0016491">
    <property type="term" value="F:oxidoreductase activity"/>
    <property type="evidence" value="ECO:0007669"/>
    <property type="project" value="UniProtKB-KW"/>
</dbReference>
<reference evidence="11" key="1">
    <citation type="submission" date="2020-07" db="EMBL/GenBank/DDBJ databases">
        <title>novel species isolated from the respiratory tract of Marmot.</title>
        <authorList>
            <person name="Zhang G."/>
        </authorList>
    </citation>
    <scope>NUCLEOTIDE SEQUENCE [LARGE SCALE GENOMIC DNA]</scope>
    <source>
        <strain evidence="11">686</strain>
    </source>
</reference>
<keyword evidence="2" id="KW-0285">Flavoprotein</keyword>
<dbReference type="EMBL" id="CP059491">
    <property type="protein sequence ID" value="QMT03138.1"/>
    <property type="molecule type" value="Genomic_DNA"/>
</dbReference>
<dbReference type="Proteomes" id="UP000515663">
    <property type="component" value="Chromosome"/>
</dbReference>
<dbReference type="InterPro" id="IPR012675">
    <property type="entry name" value="Beta-grasp_dom_sf"/>
</dbReference>
<keyword evidence="4" id="KW-0479">Metal-binding</keyword>
<dbReference type="PRINTS" id="PR00409">
    <property type="entry name" value="PHDIOXRDTASE"/>
</dbReference>
<dbReference type="CDD" id="cd06185">
    <property type="entry name" value="PDR_like"/>
    <property type="match status" value="1"/>
</dbReference>
<evidence type="ECO:0000259" key="9">
    <source>
        <dbReference type="PROSITE" id="PS51384"/>
    </source>
</evidence>
<keyword evidence="5" id="KW-0560">Oxidoreductase</keyword>
<organism evidence="10 11">
    <name type="scientific">Gordonia jinghuaiqii</name>
    <dbReference type="NCBI Taxonomy" id="2758710"/>
    <lineage>
        <taxon>Bacteria</taxon>
        <taxon>Bacillati</taxon>
        <taxon>Actinomycetota</taxon>
        <taxon>Actinomycetes</taxon>
        <taxon>Mycobacteriales</taxon>
        <taxon>Gordoniaceae</taxon>
        <taxon>Gordonia</taxon>
    </lineage>
</organism>
<dbReference type="PROSITE" id="PS51085">
    <property type="entry name" value="2FE2S_FER_2"/>
    <property type="match status" value="1"/>
</dbReference>
<dbReference type="GO" id="GO:0051537">
    <property type="term" value="F:2 iron, 2 sulfur cluster binding"/>
    <property type="evidence" value="ECO:0007669"/>
    <property type="project" value="UniProtKB-KW"/>
</dbReference>
<evidence type="ECO:0000256" key="1">
    <source>
        <dbReference type="ARBA" id="ARBA00001974"/>
    </source>
</evidence>
<name>A0A7D7LYW7_9ACTN</name>
<evidence type="ECO:0000313" key="11">
    <source>
        <dbReference type="Proteomes" id="UP000515663"/>
    </source>
</evidence>
<dbReference type="PROSITE" id="PS00197">
    <property type="entry name" value="2FE2S_FER_1"/>
    <property type="match status" value="1"/>
</dbReference>
<accession>A0A7D7LYW7</accession>
<dbReference type="InterPro" id="IPR017938">
    <property type="entry name" value="Riboflavin_synthase-like_b-brl"/>
</dbReference>
<dbReference type="InterPro" id="IPR050415">
    <property type="entry name" value="MRET"/>
</dbReference>
<dbReference type="SUPFAM" id="SSF63380">
    <property type="entry name" value="Riboflavin synthase domain-like"/>
    <property type="match status" value="1"/>
</dbReference>
<dbReference type="PANTHER" id="PTHR47354:SF1">
    <property type="entry name" value="CARNITINE MONOOXYGENASE REDUCTASE SUBUNIT"/>
    <property type="match status" value="1"/>
</dbReference>
<dbReference type="AlphaFoldDB" id="A0A7D7LYW7"/>
<dbReference type="Pfam" id="PF00111">
    <property type="entry name" value="Fer2"/>
    <property type="match status" value="1"/>
</dbReference>
<protein>
    <submittedName>
        <fullName evidence="10">Oxidoreductase</fullName>
    </submittedName>
</protein>
<dbReference type="Gene3D" id="2.40.30.10">
    <property type="entry name" value="Translation factors"/>
    <property type="match status" value="1"/>
</dbReference>
<evidence type="ECO:0000256" key="5">
    <source>
        <dbReference type="ARBA" id="ARBA00023002"/>
    </source>
</evidence>
<dbReference type="InterPro" id="IPR039261">
    <property type="entry name" value="FNR_nucleotide-bd"/>
</dbReference>
<evidence type="ECO:0000313" key="10">
    <source>
        <dbReference type="EMBL" id="QMT03138.1"/>
    </source>
</evidence>
<dbReference type="SUPFAM" id="SSF52343">
    <property type="entry name" value="Ferredoxin reductase-like, C-terminal NADP-linked domain"/>
    <property type="match status" value="1"/>
</dbReference>
<evidence type="ECO:0000256" key="3">
    <source>
        <dbReference type="ARBA" id="ARBA00022714"/>
    </source>
</evidence>
<dbReference type="CDD" id="cd00207">
    <property type="entry name" value="fer2"/>
    <property type="match status" value="1"/>
</dbReference>
<feature type="domain" description="FAD-binding FR-type" evidence="9">
    <location>
        <begin position="21"/>
        <end position="121"/>
    </location>
</feature>
<feature type="domain" description="2Fe-2S ferredoxin-type" evidence="8">
    <location>
        <begin position="247"/>
        <end position="333"/>
    </location>
</feature>
<gene>
    <name evidence="10" type="ORF">H1R19_08515</name>
</gene>
<dbReference type="Gene3D" id="3.40.50.80">
    <property type="entry name" value="Nucleotide-binding domain of ferredoxin-NADP reductase (FNR) module"/>
    <property type="match status" value="1"/>
</dbReference>
<keyword evidence="11" id="KW-1185">Reference proteome</keyword>
<dbReference type="SUPFAM" id="SSF54292">
    <property type="entry name" value="2Fe-2S ferredoxin-like"/>
    <property type="match status" value="1"/>
</dbReference>
<dbReference type="PROSITE" id="PS51384">
    <property type="entry name" value="FAD_FR"/>
    <property type="match status" value="1"/>
</dbReference>
<evidence type="ECO:0000256" key="7">
    <source>
        <dbReference type="ARBA" id="ARBA00023014"/>
    </source>
</evidence>
<sequence length="333" mass="35270">MTRTVGTAIAGSSAGGTPADTEWRRVIVTDICEQGIDVVSLTLGTDDGTALPDWSPGAHVDVDLGDDLVRQYSLCGTPGAPTWRVAVLRERESRGGSERAHRLTPGDHVRVRGPRNHFRLDDAQEYLFIAGGIGVTPILPMIGHAEESGIAWTLHYGGRTRDSMAFLDELGTYGGKVHLYPQDSVGLLDLPRILGEPRARVGVYCCGPEGLLAAAEAAAAAWPAGSLHTERFSPVEPVGPRAGDTAFEVECRLSGVTVTVADDETILEAVERTGGVIVAASCREGTCGTCEATVLDGVPDHRDSVLTDDERDSGEVILTCVSRACTSRLVLDL</sequence>
<evidence type="ECO:0000256" key="4">
    <source>
        <dbReference type="ARBA" id="ARBA00022723"/>
    </source>
</evidence>
<comment type="cofactor">
    <cofactor evidence="1">
        <name>FAD</name>
        <dbReference type="ChEBI" id="CHEBI:57692"/>
    </cofactor>
</comment>
<dbReference type="RefSeq" id="WP_219851199.1">
    <property type="nucleotide sequence ID" value="NZ_CP059491.1"/>
</dbReference>
<keyword evidence="3" id="KW-0001">2Fe-2S</keyword>
<proteinExistence type="predicted"/>
<dbReference type="InterPro" id="IPR006058">
    <property type="entry name" value="2Fe2S_fd_BS"/>
</dbReference>
<dbReference type="Gene3D" id="3.10.20.30">
    <property type="match status" value="1"/>
</dbReference>
<dbReference type="GO" id="GO:0046872">
    <property type="term" value="F:metal ion binding"/>
    <property type="evidence" value="ECO:0007669"/>
    <property type="project" value="UniProtKB-KW"/>
</dbReference>
<evidence type="ECO:0000259" key="8">
    <source>
        <dbReference type="PROSITE" id="PS51085"/>
    </source>
</evidence>
<dbReference type="PANTHER" id="PTHR47354">
    <property type="entry name" value="NADH OXIDOREDUCTASE HCR"/>
    <property type="match status" value="1"/>
</dbReference>
<dbReference type="InterPro" id="IPR001041">
    <property type="entry name" value="2Fe-2S_ferredoxin-type"/>
</dbReference>
<dbReference type="KEGG" id="gji:H1R19_08515"/>
<evidence type="ECO:0000256" key="2">
    <source>
        <dbReference type="ARBA" id="ARBA00022630"/>
    </source>
</evidence>
<keyword evidence="7" id="KW-0411">Iron-sulfur</keyword>